<sequence length="298" mass="32858">MRYFVRDGTLFLRGRLRAASTGVNGGIADVTTMLSHTVPHDFEGDPVRHLYLVAARHGLFREFFGLMTAVSMRHLCVLQYDFITVFITAGITNPTAASAAPHTINIIVHSREGMSDAALLEAIITATGAKAQALHDLGYDVDATTDAVAVACERDAVPSGQRSVHTSAGTLTEVGRRVHAAVLHGVPEALARWQGEVRRSEPSFFIYSRYGGEHWVEWRKEGCPYYPCHFPGQRCDYCYCPCYPCADEELGEWVESSSGGKIWACTGCTLLHVPGIADYIKRNPEATLAELKRLRDRL</sequence>
<feature type="domain" description="Cysteine-rich small" evidence="1">
    <location>
        <begin position="214"/>
        <end position="293"/>
    </location>
</feature>
<dbReference type="Pfam" id="PF04071">
    <property type="entry name" value="zf-like"/>
    <property type="match status" value="1"/>
</dbReference>
<evidence type="ECO:0000313" key="2">
    <source>
        <dbReference type="EMBL" id="WOX56314.1"/>
    </source>
</evidence>
<accession>A0ABD8A9V4</accession>
<reference evidence="2 3" key="1">
    <citation type="submission" date="2023-10" db="EMBL/GenBank/DDBJ databases">
        <title>The complete genome sequence of Methanoculleus palmolei DSM 4273.</title>
        <authorList>
            <person name="Lai S.-J."/>
            <person name="You Y.-T."/>
            <person name="Chen S.-C."/>
        </authorList>
    </citation>
    <scope>NUCLEOTIDE SEQUENCE [LARGE SCALE GENOMIC DNA]</scope>
    <source>
        <strain evidence="2 3">DSM 4273</strain>
    </source>
</reference>
<evidence type="ECO:0000259" key="1">
    <source>
        <dbReference type="Pfam" id="PF04071"/>
    </source>
</evidence>
<name>A0ABD8A9V4_9EURY</name>
<dbReference type="InterPro" id="IPR002808">
    <property type="entry name" value="AdoCbi_amidolase"/>
</dbReference>
<dbReference type="EMBL" id="CP137641">
    <property type="protein sequence ID" value="WOX56314.1"/>
    <property type="molecule type" value="Genomic_DNA"/>
</dbReference>
<dbReference type="InterPro" id="IPR052209">
    <property type="entry name" value="CbiZ"/>
</dbReference>
<dbReference type="Pfam" id="PF01955">
    <property type="entry name" value="CbiZ"/>
    <property type="match status" value="1"/>
</dbReference>
<keyword evidence="3" id="KW-1185">Reference proteome</keyword>
<evidence type="ECO:0000313" key="3">
    <source>
        <dbReference type="Proteomes" id="UP001626603"/>
    </source>
</evidence>
<dbReference type="AlphaFoldDB" id="A0ABD8A9V4"/>
<proteinExistence type="predicted"/>
<protein>
    <submittedName>
        <fullName evidence="2">Adenosylcobinamide amidohydrolase</fullName>
    </submittedName>
</protein>
<gene>
    <name evidence="2" type="ORF">R6Y95_03000</name>
</gene>
<dbReference type="InterPro" id="IPR007212">
    <property type="entry name" value="Zf-like"/>
</dbReference>
<dbReference type="PANTHER" id="PTHR35336:SF5">
    <property type="entry name" value="ADENOSYLCOBINAMIDE AMIDOHYDROLASE"/>
    <property type="match status" value="1"/>
</dbReference>
<organism evidence="2 3">
    <name type="scientific">Methanoculleus palmolei</name>
    <dbReference type="NCBI Taxonomy" id="72612"/>
    <lineage>
        <taxon>Archaea</taxon>
        <taxon>Methanobacteriati</taxon>
        <taxon>Methanobacteriota</taxon>
        <taxon>Stenosarchaea group</taxon>
        <taxon>Methanomicrobia</taxon>
        <taxon>Methanomicrobiales</taxon>
        <taxon>Methanomicrobiaceae</taxon>
        <taxon>Methanoculleus</taxon>
    </lineage>
</organism>
<dbReference type="PANTHER" id="PTHR35336">
    <property type="entry name" value="ADENOSYLCOBINAMIDE AMIDOHYDROLASE"/>
    <property type="match status" value="1"/>
</dbReference>
<dbReference type="Proteomes" id="UP001626603">
    <property type="component" value="Chromosome"/>
</dbReference>